<organism evidence="1 2">
    <name type="scientific">Paucimonas lemoignei</name>
    <name type="common">Pseudomonas lemoignei</name>
    <dbReference type="NCBI Taxonomy" id="29443"/>
    <lineage>
        <taxon>Bacteria</taxon>
        <taxon>Pseudomonadati</taxon>
        <taxon>Pseudomonadota</taxon>
        <taxon>Betaproteobacteria</taxon>
        <taxon>Burkholderiales</taxon>
        <taxon>Burkholderiaceae</taxon>
        <taxon>Paucimonas</taxon>
    </lineage>
</organism>
<dbReference type="AlphaFoldDB" id="A0A4R3HVM0"/>
<dbReference type="Proteomes" id="UP000295382">
    <property type="component" value="Unassembled WGS sequence"/>
</dbReference>
<evidence type="ECO:0000313" key="1">
    <source>
        <dbReference type="EMBL" id="TCS34780.1"/>
    </source>
</evidence>
<protein>
    <submittedName>
        <fullName evidence="1">Uncharacterized protein</fullName>
    </submittedName>
</protein>
<comment type="caution">
    <text evidence="1">The sequence shown here is derived from an EMBL/GenBank/DDBJ whole genome shotgun (WGS) entry which is preliminary data.</text>
</comment>
<dbReference type="EMBL" id="SLZQ01000012">
    <property type="protein sequence ID" value="TCS34780.1"/>
    <property type="molecule type" value="Genomic_DNA"/>
</dbReference>
<sequence length="62" mass="6996">MSTEVGLVHFERVQVEPPLTCLVLDQANSEGVVATIIVLSLPIKEQMQNWIKMAYQIFAPLR</sequence>
<name>A0A4R3HVM0_PAULE</name>
<reference evidence="1 2" key="1">
    <citation type="submission" date="2019-03" db="EMBL/GenBank/DDBJ databases">
        <title>Genomic Encyclopedia of Type Strains, Phase IV (KMG-IV): sequencing the most valuable type-strain genomes for metagenomic binning, comparative biology and taxonomic classification.</title>
        <authorList>
            <person name="Goeker M."/>
        </authorList>
    </citation>
    <scope>NUCLEOTIDE SEQUENCE [LARGE SCALE GENOMIC DNA]</scope>
    <source>
        <strain evidence="1 2">DSM 7445</strain>
    </source>
</reference>
<gene>
    <name evidence="1" type="ORF">EDC30_112113</name>
</gene>
<accession>A0A4R3HVM0</accession>
<proteinExistence type="predicted"/>
<evidence type="ECO:0000313" key="2">
    <source>
        <dbReference type="Proteomes" id="UP000295382"/>
    </source>
</evidence>
<keyword evidence="2" id="KW-1185">Reference proteome</keyword>